<protein>
    <recommendedName>
        <fullName evidence="1">Methyltransferase FkbM domain-containing protein</fullName>
    </recommendedName>
</protein>
<dbReference type="InterPro" id="IPR006342">
    <property type="entry name" value="FkbM_mtfrase"/>
</dbReference>
<proteinExistence type="predicted"/>
<evidence type="ECO:0000259" key="1">
    <source>
        <dbReference type="Pfam" id="PF05050"/>
    </source>
</evidence>
<dbReference type="EMBL" id="MEUB01000027">
    <property type="protein sequence ID" value="OGC22627.1"/>
    <property type="molecule type" value="Genomic_DNA"/>
</dbReference>
<dbReference type="PANTHER" id="PTHR34203">
    <property type="entry name" value="METHYLTRANSFERASE, FKBM FAMILY PROTEIN"/>
    <property type="match status" value="1"/>
</dbReference>
<organism evidence="2 3">
    <name type="scientific">candidate division WOR-1 bacterium RIFOXYB2_FULL_37_13</name>
    <dbReference type="NCBI Taxonomy" id="1802579"/>
    <lineage>
        <taxon>Bacteria</taxon>
        <taxon>Bacillati</taxon>
        <taxon>Saganbacteria</taxon>
    </lineage>
</organism>
<feature type="domain" description="Methyltransferase FkbM" evidence="1">
    <location>
        <begin position="237"/>
        <end position="388"/>
    </location>
</feature>
<comment type="caution">
    <text evidence="2">The sequence shown here is derived from an EMBL/GenBank/DDBJ whole genome shotgun (WGS) entry which is preliminary data.</text>
</comment>
<evidence type="ECO:0000313" key="2">
    <source>
        <dbReference type="EMBL" id="OGC22627.1"/>
    </source>
</evidence>
<accession>A0A1F4SQK5</accession>
<dbReference type="Gene3D" id="3.40.50.150">
    <property type="entry name" value="Vaccinia Virus protein VP39"/>
    <property type="match status" value="1"/>
</dbReference>
<dbReference type="NCBIfam" id="TIGR01444">
    <property type="entry name" value="fkbM_fam"/>
    <property type="match status" value="1"/>
</dbReference>
<dbReference type="InterPro" id="IPR029063">
    <property type="entry name" value="SAM-dependent_MTases_sf"/>
</dbReference>
<gene>
    <name evidence="2" type="ORF">A2310_07680</name>
</gene>
<dbReference type="STRING" id="1802579.A2310_07680"/>
<evidence type="ECO:0000313" key="3">
    <source>
        <dbReference type="Proteomes" id="UP000178417"/>
    </source>
</evidence>
<name>A0A1F4SQK5_UNCSA</name>
<dbReference type="SUPFAM" id="SSF53335">
    <property type="entry name" value="S-adenosyl-L-methionine-dependent methyltransferases"/>
    <property type="match status" value="1"/>
</dbReference>
<dbReference type="Pfam" id="PF05050">
    <property type="entry name" value="Methyltransf_21"/>
    <property type="match status" value="1"/>
</dbReference>
<dbReference type="InterPro" id="IPR052514">
    <property type="entry name" value="SAM-dependent_MTase"/>
</dbReference>
<sequence>MKYKNIFIPKNSLEDVARFIQNNDDFVVFGVNNVGKNIKGIIESYKKKVGAFIGFKAIIPDKYFENLPVYGIENISIKNLKIIIASYHQLEIVKYLHKQYGLLHLKHYIFWDHLLICRNQMFKDAIGKGFYDYFIKHLNEFSSAYDGLTDDESKLTYKKIINYRLKALSPESILLDEFPIPPKDQKKYEKDTDLYSRKLSSKMPISLRKAIAYKISLNQYAYLDIVTPCNRNIIFNVGAYNNTSVMFSYLSPCGKVYAFEPQKNKHVDNQKTSRIYRNIIPINKGVWSSSGEIPFSVDNSFGHESTACGFDKNSSKKIPVVTLDEFADQRKVIPDYIKMDIEGAEIEALKGARNLIKKYSPDLAISMCHTAAQLHEVPLFLKKLNNKYKIYIGHKYYNFSETVCFATVKDEKGKKRVC</sequence>
<reference evidence="2 3" key="1">
    <citation type="journal article" date="2016" name="Nat. Commun.">
        <title>Thousands of microbial genomes shed light on interconnected biogeochemical processes in an aquifer system.</title>
        <authorList>
            <person name="Anantharaman K."/>
            <person name="Brown C.T."/>
            <person name="Hug L.A."/>
            <person name="Sharon I."/>
            <person name="Castelle C.J."/>
            <person name="Probst A.J."/>
            <person name="Thomas B.C."/>
            <person name="Singh A."/>
            <person name="Wilkins M.J."/>
            <person name="Karaoz U."/>
            <person name="Brodie E.L."/>
            <person name="Williams K.H."/>
            <person name="Hubbard S.S."/>
            <person name="Banfield J.F."/>
        </authorList>
    </citation>
    <scope>NUCLEOTIDE SEQUENCE [LARGE SCALE GENOMIC DNA]</scope>
</reference>
<dbReference type="PANTHER" id="PTHR34203:SF15">
    <property type="entry name" value="SLL1173 PROTEIN"/>
    <property type="match status" value="1"/>
</dbReference>
<dbReference type="AlphaFoldDB" id="A0A1F4SQK5"/>
<dbReference type="Proteomes" id="UP000178417">
    <property type="component" value="Unassembled WGS sequence"/>
</dbReference>